<dbReference type="AlphaFoldDB" id="A0A8J3D6C7"/>
<dbReference type="Gene3D" id="3.90.930.1">
    <property type="match status" value="2"/>
</dbReference>
<accession>A0A8J3D6C7</accession>
<name>A0A8J3D6C7_9BACT</name>
<evidence type="ECO:0008006" key="3">
    <source>
        <dbReference type="Google" id="ProtNLM"/>
    </source>
</evidence>
<organism evidence="1 2">
    <name type="scientific">Mongoliitalea lutea</name>
    <dbReference type="NCBI Taxonomy" id="849756"/>
    <lineage>
        <taxon>Bacteria</taxon>
        <taxon>Pseudomonadati</taxon>
        <taxon>Bacteroidota</taxon>
        <taxon>Cytophagia</taxon>
        <taxon>Cytophagales</taxon>
        <taxon>Cyclobacteriaceae</taxon>
        <taxon>Mongoliitalea</taxon>
    </lineage>
</organism>
<dbReference type="PANTHER" id="PTHR33706:SF1">
    <property type="entry name" value="TPR REPEAT PROTEIN"/>
    <property type="match status" value="1"/>
</dbReference>
<dbReference type="PANTHER" id="PTHR33706">
    <property type="entry name" value="MORN VARIANT REPEAT PROTEIN"/>
    <property type="match status" value="1"/>
</dbReference>
<gene>
    <name evidence="1" type="ORF">GCM10008106_37250</name>
</gene>
<dbReference type="Pfam" id="PF07661">
    <property type="entry name" value="MORN_2"/>
    <property type="match status" value="4"/>
</dbReference>
<dbReference type="InterPro" id="IPR011652">
    <property type="entry name" value="MORN_2"/>
</dbReference>
<sequence>MNMASVKILFAVLLLCFYGMPELSAQEQEIVTVYNGSTAYVGQGVLINGRRHGEWKIFSRKPQKPSAVPYVSQSSNQRVSDKQLKKHFNMNQPHQVIHYRHGILNGEFEEFYPSGAIKFRVNLVSGKLDGDYEAFYEDGSQQVKGFFRQDKPHQEWHRFFANGVQESLEFYYNGLRVGDWKWFHENGELRETIAFIQDAKQGAYQSFFRNGQLQEQGTFDKNEKVGVWQTYFDNGQLASQESFSFGMPDGKWEYYTIDGKLLAGGTYSLGKKLGTWTEETGLDDELLRTGFYLEDVKSGTWKVVNRQGHVFQEEVYDEGKLLSVSNFKDTSSQVKDAGTLANGDGERIFYDAEGRVIQKGGFVKGIPHGVWLYFEGESSNLKKLGGYLEGNAHGEWLTYNAEGKVVDREYFEYGEQLKEDVLRDDGNVSSVPLLRQSPTLDSNTAMHHQGTSNHFRNMFYSSRYAGH</sequence>
<dbReference type="Gene3D" id="2.20.110.10">
    <property type="entry name" value="Histone H3 K4-specific methyltransferase SET7/9 N-terminal domain"/>
    <property type="match status" value="1"/>
</dbReference>
<proteinExistence type="predicted"/>
<evidence type="ECO:0000313" key="1">
    <source>
        <dbReference type="EMBL" id="GHB53347.1"/>
    </source>
</evidence>
<dbReference type="Proteomes" id="UP000642809">
    <property type="component" value="Unassembled WGS sequence"/>
</dbReference>
<comment type="caution">
    <text evidence="1">The sequence shown here is derived from an EMBL/GenBank/DDBJ whole genome shotgun (WGS) entry which is preliminary data.</text>
</comment>
<dbReference type="EMBL" id="BMYF01000036">
    <property type="protein sequence ID" value="GHB53347.1"/>
    <property type="molecule type" value="Genomic_DNA"/>
</dbReference>
<reference evidence="1" key="1">
    <citation type="journal article" date="2014" name="Int. J. Syst. Evol. Microbiol.">
        <title>Complete genome sequence of Corynebacterium casei LMG S-19264T (=DSM 44701T), isolated from a smear-ripened cheese.</title>
        <authorList>
            <consortium name="US DOE Joint Genome Institute (JGI-PGF)"/>
            <person name="Walter F."/>
            <person name="Albersmeier A."/>
            <person name="Kalinowski J."/>
            <person name="Ruckert C."/>
        </authorList>
    </citation>
    <scope>NUCLEOTIDE SEQUENCE</scope>
    <source>
        <strain evidence="1">KCTC 23224</strain>
    </source>
</reference>
<protein>
    <recommendedName>
        <fullName evidence="3">Antitoxin component YwqK of the YwqJK toxin-antitoxin module</fullName>
    </recommendedName>
</protein>
<evidence type="ECO:0000313" key="2">
    <source>
        <dbReference type="Proteomes" id="UP000642809"/>
    </source>
</evidence>
<keyword evidence="2" id="KW-1185">Reference proteome</keyword>
<reference evidence="1" key="2">
    <citation type="submission" date="2020-09" db="EMBL/GenBank/DDBJ databases">
        <authorList>
            <person name="Sun Q."/>
            <person name="Kim S."/>
        </authorList>
    </citation>
    <scope>NUCLEOTIDE SEQUENCE</scope>
    <source>
        <strain evidence="1">KCTC 23224</strain>
    </source>
</reference>
<dbReference type="SUPFAM" id="SSF82185">
    <property type="entry name" value="Histone H3 K4-specific methyltransferase SET7/9 N-terminal domain"/>
    <property type="match status" value="3"/>
</dbReference>